<sequence length="85" mass="10006">MRDLESNFDSEQIWGLASQILPPFLSVNYKIKFDRALAQLVKFAGRKARQIKEARRKLTSRACHAGKKLKFERSNLEIFYHPFCF</sequence>
<dbReference type="RefSeq" id="WP_002951162.1">
    <property type="nucleotide sequence ID" value="NZ_AOTD01000073.1"/>
</dbReference>
<accession>M3ILU6</accession>
<name>M3ILU6_9BACT</name>
<evidence type="ECO:0000313" key="2">
    <source>
        <dbReference type="Proteomes" id="UP000011782"/>
    </source>
</evidence>
<dbReference type="PATRIC" id="fig|1073353.3.peg.647"/>
<organism evidence="1 2">
    <name type="scientific">Campylobacter showae CC57C</name>
    <dbReference type="NCBI Taxonomy" id="1073353"/>
    <lineage>
        <taxon>Bacteria</taxon>
        <taxon>Pseudomonadati</taxon>
        <taxon>Campylobacterota</taxon>
        <taxon>Epsilonproteobacteria</taxon>
        <taxon>Campylobacterales</taxon>
        <taxon>Campylobacteraceae</taxon>
        <taxon>Campylobacter</taxon>
    </lineage>
</organism>
<dbReference type="AlphaFoldDB" id="M3ILU6"/>
<proteinExistence type="predicted"/>
<protein>
    <submittedName>
        <fullName evidence="1">Uncharacterized protein</fullName>
    </submittedName>
</protein>
<reference evidence="1 2" key="1">
    <citation type="submission" date="2013-02" db="EMBL/GenBank/DDBJ databases">
        <title>Co-occurrence of anaerobic bacteria in colorectal carcinomas.</title>
        <authorList>
            <person name="Holt R.A."/>
            <person name="Warren R.L."/>
            <person name="Allen-Vercoe E."/>
            <person name="Pleasance S."/>
            <person name="Freeman D.J."/>
            <person name="Watson P."/>
            <person name="Moore R."/>
            <person name="Cochrane K."/>
        </authorList>
    </citation>
    <scope>NUCLEOTIDE SEQUENCE [LARGE SCALE GENOMIC DNA]</scope>
    <source>
        <strain evidence="1 2">CC57C</strain>
    </source>
</reference>
<dbReference type="EMBL" id="AOTD01000073">
    <property type="protein sequence ID" value="EMG31101.1"/>
    <property type="molecule type" value="Genomic_DNA"/>
</dbReference>
<dbReference type="Proteomes" id="UP000011782">
    <property type="component" value="Unassembled WGS sequence"/>
</dbReference>
<comment type="caution">
    <text evidence="1">The sequence shown here is derived from an EMBL/GenBank/DDBJ whole genome shotgun (WGS) entry which is preliminary data.</text>
</comment>
<gene>
    <name evidence="1" type="ORF">H740_03017</name>
</gene>
<evidence type="ECO:0000313" key="1">
    <source>
        <dbReference type="EMBL" id="EMG31101.1"/>
    </source>
</evidence>